<dbReference type="Pfam" id="PF15442">
    <property type="entry name" value="DUF4629"/>
    <property type="match status" value="1"/>
</dbReference>
<comment type="caution">
    <text evidence="3">The sequence shown here is derived from an EMBL/GenBank/DDBJ whole genome shotgun (WGS) entry which is preliminary data.</text>
</comment>
<feature type="compositionally biased region" description="Basic and acidic residues" evidence="1">
    <location>
        <begin position="500"/>
        <end position="510"/>
    </location>
</feature>
<gene>
    <name evidence="3" type="ORF">U0070_000892</name>
</gene>
<feature type="region of interest" description="Disordered" evidence="1">
    <location>
        <begin position="496"/>
        <end position="516"/>
    </location>
</feature>
<feature type="compositionally biased region" description="Basic and acidic residues" evidence="1">
    <location>
        <begin position="585"/>
        <end position="595"/>
    </location>
</feature>
<dbReference type="PANTHER" id="PTHR31466">
    <property type="entry name" value="GENE 5591-RELATED"/>
    <property type="match status" value="1"/>
</dbReference>
<keyword evidence="4" id="KW-1185">Reference proteome</keyword>
<protein>
    <recommendedName>
        <fullName evidence="2">DUF4629 domain-containing protein</fullName>
    </recommendedName>
</protein>
<name>A0AAW0I0T7_MYOGA</name>
<evidence type="ECO:0000313" key="3">
    <source>
        <dbReference type="EMBL" id="KAK7807929.1"/>
    </source>
</evidence>
<organism evidence="3 4">
    <name type="scientific">Myodes glareolus</name>
    <name type="common">Bank vole</name>
    <name type="synonym">Clethrionomys glareolus</name>
    <dbReference type="NCBI Taxonomy" id="447135"/>
    <lineage>
        <taxon>Eukaryota</taxon>
        <taxon>Metazoa</taxon>
        <taxon>Chordata</taxon>
        <taxon>Craniata</taxon>
        <taxon>Vertebrata</taxon>
        <taxon>Euteleostomi</taxon>
        <taxon>Mammalia</taxon>
        <taxon>Eutheria</taxon>
        <taxon>Euarchontoglires</taxon>
        <taxon>Glires</taxon>
        <taxon>Rodentia</taxon>
        <taxon>Myomorpha</taxon>
        <taxon>Muroidea</taxon>
        <taxon>Cricetidae</taxon>
        <taxon>Arvicolinae</taxon>
        <taxon>Myodes</taxon>
    </lineage>
</organism>
<evidence type="ECO:0000313" key="4">
    <source>
        <dbReference type="Proteomes" id="UP001488838"/>
    </source>
</evidence>
<dbReference type="EMBL" id="JBBHLL010000255">
    <property type="protein sequence ID" value="KAK7807929.1"/>
    <property type="molecule type" value="Genomic_DNA"/>
</dbReference>
<feature type="domain" description="DUF4629" evidence="2">
    <location>
        <begin position="479"/>
        <end position="618"/>
    </location>
</feature>
<dbReference type="AlphaFoldDB" id="A0AAW0I0T7"/>
<feature type="region of interest" description="Disordered" evidence="1">
    <location>
        <begin position="632"/>
        <end position="689"/>
    </location>
</feature>
<feature type="region of interest" description="Disordered" evidence="1">
    <location>
        <begin position="332"/>
        <end position="352"/>
    </location>
</feature>
<feature type="compositionally biased region" description="Basic and acidic residues" evidence="1">
    <location>
        <begin position="550"/>
        <end position="576"/>
    </location>
</feature>
<accession>A0AAW0I0T7</accession>
<sequence>MITWENLGVSVVMTVNKFGSSQVTENCQSAPFPGTECALQPSVPVLRNVTPSAESVYNFYGVCTPAVSSAWLLLSNSSTCCQQLTDSACLYQRAGTTMLTELTDQKQISTSTFSNPSVLHWDLRESTTSREAPFLDAPVTVIDQNTIHFSWSMTAQCDNIFHINALPPSYPTLSACLVQATASNGPDQQYILAPCYQDGSQVYYNDQNSLGPPQGQAYGTVSCSGNQASSLPSEMMMPLKEIQSMNVQTPYSTSPFYWPTSAHTMSDTSLQRVRREATLRLTPSGQTLCLLQSPDLGNACTQDAQMKTTSVHGDRSLIALIHSPSEFLALPPAPSLEKTQKNNADEMNPEHSTPLDSYEGTISNQDASLHPLAYPGMQQPLNYSDTGSLRQKQASHNATVGNSSLGLEEFETLQSVMESSVDFADMTTLVADSHLPQLLNSITGLDQMEDLTTSQTKDSTDIRRDQARACESTFSGLSEPGIKNDQKVSDVLHGAPQARTQHEDMLKEDDPGATEGAIDYMANNVDRKSQIFEPKRPRVAWAQGQNKAKNTRENNSKKTEELKPSNHRVKAEEKPTIPKTKRKRNPPELSHDSFKKPRTHLGRHMLESVQVFHPLGKKRGKETGISSSQALLNFSSNKDPRTGPTKTSLGDVPREGRGPGKTPGNAQRTESSAHKECPPPSQDELPLPGKVKLVPLPFLAMDKPQARPVSTKLHCLASHRPTTAYPATQTQAIPTSSCHTSLLASDKSTLPIATSTTRPIRSKPIQSCTGPQPTASLHAPYRGSSHTSLHREPLSFATNKKLDPSQPQIQYLLRDFSHQPIPWRKVDIPGPVISQSITEKQKPEREAMKRWAQQERENAAKCTSLGKPPLFLQREKDMEISRYYGYAVIPGLANSPNTRKKNLNEMATNLSVLMDPLRAHRKPRPITSPFSTPQLAAHAALY</sequence>
<reference evidence="3 4" key="1">
    <citation type="journal article" date="2023" name="bioRxiv">
        <title>Conserved and derived expression patterns and positive selection on dental genes reveal complex evolutionary context of ever-growing rodent molars.</title>
        <authorList>
            <person name="Calamari Z.T."/>
            <person name="Song A."/>
            <person name="Cohen E."/>
            <person name="Akter M."/>
            <person name="Roy R.D."/>
            <person name="Hallikas O."/>
            <person name="Christensen M.M."/>
            <person name="Li P."/>
            <person name="Marangoni P."/>
            <person name="Jernvall J."/>
            <person name="Klein O.D."/>
        </authorList>
    </citation>
    <scope>NUCLEOTIDE SEQUENCE [LARGE SCALE GENOMIC DNA]</scope>
    <source>
        <strain evidence="3">V071</strain>
    </source>
</reference>
<feature type="region of interest" description="Disordered" evidence="1">
    <location>
        <begin position="530"/>
        <end position="603"/>
    </location>
</feature>
<feature type="compositionally biased region" description="Polar residues" evidence="1">
    <location>
        <begin position="761"/>
        <end position="775"/>
    </location>
</feature>
<dbReference type="InterPro" id="IPR040292">
    <property type="entry name" value="C2orf78-like"/>
</dbReference>
<dbReference type="InterPro" id="IPR027898">
    <property type="entry name" value="DUF4629"/>
</dbReference>
<dbReference type="PANTHER" id="PTHR31466:SF1">
    <property type="entry name" value="RIKEN CDNA 4930433I11 GENE"/>
    <property type="match status" value="1"/>
</dbReference>
<proteinExistence type="predicted"/>
<feature type="region of interest" description="Disordered" evidence="1">
    <location>
        <begin position="761"/>
        <end position="790"/>
    </location>
</feature>
<evidence type="ECO:0000259" key="2">
    <source>
        <dbReference type="Pfam" id="PF15442"/>
    </source>
</evidence>
<dbReference type="Proteomes" id="UP001488838">
    <property type="component" value="Unassembled WGS sequence"/>
</dbReference>
<evidence type="ECO:0000256" key="1">
    <source>
        <dbReference type="SAM" id="MobiDB-lite"/>
    </source>
</evidence>